<feature type="region of interest" description="Disordered" evidence="10">
    <location>
        <begin position="117"/>
        <end position="184"/>
    </location>
</feature>
<feature type="compositionally biased region" description="Low complexity" evidence="10">
    <location>
        <begin position="122"/>
        <end position="139"/>
    </location>
</feature>
<dbReference type="Gene3D" id="1.10.10.10">
    <property type="entry name" value="Winged helix-like DNA-binding domain superfamily/Winged helix DNA-binding domain"/>
    <property type="match status" value="1"/>
</dbReference>
<evidence type="ECO:0000256" key="8">
    <source>
        <dbReference type="ARBA" id="ARBA00023242"/>
    </source>
</evidence>
<keyword evidence="13" id="KW-1185">Reference proteome</keyword>
<evidence type="ECO:0000256" key="9">
    <source>
        <dbReference type="RuleBase" id="RU004020"/>
    </source>
</evidence>
<name>A0A1Y1I4M8_KLENI</name>
<evidence type="ECO:0000256" key="2">
    <source>
        <dbReference type="ARBA" id="ARBA00011233"/>
    </source>
</evidence>
<evidence type="ECO:0000256" key="6">
    <source>
        <dbReference type="ARBA" id="ARBA00023125"/>
    </source>
</evidence>
<keyword evidence="5" id="KW-0346">Stress response</keyword>
<dbReference type="InterPro" id="IPR000232">
    <property type="entry name" value="HSF_DNA-bd"/>
</dbReference>
<protein>
    <recommendedName>
        <fullName evidence="11">HSF-type DNA-binding domain-containing protein</fullName>
    </recommendedName>
</protein>
<dbReference type="InterPro" id="IPR036388">
    <property type="entry name" value="WH-like_DNA-bd_sf"/>
</dbReference>
<dbReference type="PANTHER" id="PTHR10015:SF304">
    <property type="entry name" value="HEAT STRESS TRANSCRIPTION FACTOR B-4B"/>
    <property type="match status" value="1"/>
</dbReference>
<reference evidence="12 13" key="1">
    <citation type="journal article" date="2014" name="Nat. Commun.">
        <title>Klebsormidium flaccidum genome reveals primary factors for plant terrestrial adaptation.</title>
        <authorList>
            <person name="Hori K."/>
            <person name="Maruyama F."/>
            <person name="Fujisawa T."/>
            <person name="Togashi T."/>
            <person name="Yamamoto N."/>
            <person name="Seo M."/>
            <person name="Sato S."/>
            <person name="Yamada T."/>
            <person name="Mori H."/>
            <person name="Tajima N."/>
            <person name="Moriyama T."/>
            <person name="Ikeuchi M."/>
            <person name="Watanabe M."/>
            <person name="Wada H."/>
            <person name="Kobayashi K."/>
            <person name="Saito M."/>
            <person name="Masuda T."/>
            <person name="Sasaki-Sekimoto Y."/>
            <person name="Mashiguchi K."/>
            <person name="Awai K."/>
            <person name="Shimojima M."/>
            <person name="Masuda S."/>
            <person name="Iwai M."/>
            <person name="Nobusawa T."/>
            <person name="Narise T."/>
            <person name="Kondo S."/>
            <person name="Saito H."/>
            <person name="Sato R."/>
            <person name="Murakawa M."/>
            <person name="Ihara Y."/>
            <person name="Oshima-Yamada Y."/>
            <person name="Ohtaka K."/>
            <person name="Satoh M."/>
            <person name="Sonobe K."/>
            <person name="Ishii M."/>
            <person name="Ohtani R."/>
            <person name="Kanamori-Sato M."/>
            <person name="Honoki R."/>
            <person name="Miyazaki D."/>
            <person name="Mochizuki H."/>
            <person name="Umetsu J."/>
            <person name="Higashi K."/>
            <person name="Shibata D."/>
            <person name="Kamiya Y."/>
            <person name="Sato N."/>
            <person name="Nakamura Y."/>
            <person name="Tabata S."/>
            <person name="Ida S."/>
            <person name="Kurokawa K."/>
            <person name="Ohta H."/>
        </authorList>
    </citation>
    <scope>NUCLEOTIDE SEQUENCE [LARGE SCALE GENOMIC DNA]</scope>
    <source>
        <strain evidence="12 13">NIES-2285</strain>
    </source>
</reference>
<keyword evidence="8" id="KW-0539">Nucleus</keyword>
<dbReference type="FunFam" id="1.10.10.10:FF:000037">
    <property type="entry name" value="Heat stress transcription factor B-4"/>
    <property type="match status" value="1"/>
</dbReference>
<dbReference type="Pfam" id="PF00447">
    <property type="entry name" value="HSF_DNA-bind"/>
    <property type="match status" value="1"/>
</dbReference>
<dbReference type="OrthoDB" id="60033at2759"/>
<keyword evidence="3" id="KW-0597">Phosphoprotein</keyword>
<dbReference type="PRINTS" id="PR00056">
    <property type="entry name" value="HSFDOMAIN"/>
</dbReference>
<evidence type="ECO:0000256" key="1">
    <source>
        <dbReference type="ARBA" id="ARBA00004123"/>
    </source>
</evidence>
<dbReference type="Proteomes" id="UP000054558">
    <property type="component" value="Unassembled WGS sequence"/>
</dbReference>
<evidence type="ECO:0000256" key="7">
    <source>
        <dbReference type="ARBA" id="ARBA00023163"/>
    </source>
</evidence>
<gene>
    <name evidence="12" type="ORF">KFL_002600030</name>
</gene>
<proteinExistence type="inferred from homology"/>
<organism evidence="12 13">
    <name type="scientific">Klebsormidium nitens</name>
    <name type="common">Green alga</name>
    <name type="synonym">Ulothrix nitens</name>
    <dbReference type="NCBI Taxonomy" id="105231"/>
    <lineage>
        <taxon>Eukaryota</taxon>
        <taxon>Viridiplantae</taxon>
        <taxon>Streptophyta</taxon>
        <taxon>Klebsormidiophyceae</taxon>
        <taxon>Klebsormidiales</taxon>
        <taxon>Klebsormidiaceae</taxon>
        <taxon>Klebsormidium</taxon>
    </lineage>
</organism>
<evidence type="ECO:0000256" key="3">
    <source>
        <dbReference type="ARBA" id="ARBA00022553"/>
    </source>
</evidence>
<keyword evidence="4" id="KW-0805">Transcription regulation</keyword>
<feature type="domain" description="HSF-type DNA-binding" evidence="11">
    <location>
        <begin position="69"/>
        <end position="93"/>
    </location>
</feature>
<dbReference type="EMBL" id="DF237209">
    <property type="protein sequence ID" value="GAQ85895.1"/>
    <property type="molecule type" value="Genomic_DNA"/>
</dbReference>
<evidence type="ECO:0000256" key="10">
    <source>
        <dbReference type="SAM" id="MobiDB-lite"/>
    </source>
</evidence>
<dbReference type="AlphaFoldDB" id="A0A1Y1I4M8"/>
<comment type="similarity">
    <text evidence="9">Belongs to the HSF family.</text>
</comment>
<keyword evidence="7" id="KW-0804">Transcription</keyword>
<dbReference type="STRING" id="105231.A0A1Y1I4M8"/>
<dbReference type="SMART" id="SM00415">
    <property type="entry name" value="HSF"/>
    <property type="match status" value="1"/>
</dbReference>
<dbReference type="GO" id="GO:0003700">
    <property type="term" value="F:DNA-binding transcription factor activity"/>
    <property type="evidence" value="ECO:0000318"/>
    <property type="project" value="GO_Central"/>
</dbReference>
<dbReference type="PROSITE" id="PS00434">
    <property type="entry name" value="HSF_DOMAIN"/>
    <property type="match status" value="1"/>
</dbReference>
<sequence length="369" mass="40264">MAKLSISIADTSEAPLASLETQRSSGPAPFLSKTFQLVDDVSTDDIVSWGKHDTSFIVWKPMEFARDLLPNYFKHNNFSSFVRQLNTYGFRKVVPDRWEFANESFKRGEPHLLSEIHRRKSSAISPSSSGGGAASLPSPDICPPDSPDSIICDQFEPPGGEASPPAQPGNAPLGQIPGQSLSVENERLTRDNVLLLNELTRVRKMYDDAVVFIQYQARVAMQMRGGPFLHPGAHMQNPMAAYATLMQHMPGCVNPAMSGFSTVDYDGKGKEMFPGYAAQAGGVPNLNRSKSEGAPVEGHAEGSAQRFASPCVGYPGFPQGFQHYRSTEGSRDERGPKLFGVCLDAEGTRRREGEELARGGEKRVKREAA</sequence>
<dbReference type="SUPFAM" id="SSF46785">
    <property type="entry name" value="Winged helix' DNA-binding domain"/>
    <property type="match status" value="1"/>
</dbReference>
<comment type="subcellular location">
    <subcellularLocation>
        <location evidence="1">Nucleus</location>
    </subcellularLocation>
</comment>
<dbReference type="PANTHER" id="PTHR10015">
    <property type="entry name" value="HEAT SHOCK TRANSCRIPTION FACTOR"/>
    <property type="match status" value="1"/>
</dbReference>
<keyword evidence="6" id="KW-0238">DNA-binding</keyword>
<comment type="subunit">
    <text evidence="2">Homotrimer.</text>
</comment>
<evidence type="ECO:0000256" key="5">
    <source>
        <dbReference type="ARBA" id="ARBA00023016"/>
    </source>
</evidence>
<evidence type="ECO:0000256" key="4">
    <source>
        <dbReference type="ARBA" id="ARBA00023015"/>
    </source>
</evidence>
<dbReference type="InterPro" id="IPR036390">
    <property type="entry name" value="WH_DNA-bd_sf"/>
</dbReference>
<feature type="region of interest" description="Disordered" evidence="10">
    <location>
        <begin position="349"/>
        <end position="369"/>
    </location>
</feature>
<dbReference type="GO" id="GO:0005634">
    <property type="term" value="C:nucleus"/>
    <property type="evidence" value="ECO:0000318"/>
    <property type="project" value="GO_Central"/>
</dbReference>
<evidence type="ECO:0000313" key="13">
    <source>
        <dbReference type="Proteomes" id="UP000054558"/>
    </source>
</evidence>
<evidence type="ECO:0000259" key="11">
    <source>
        <dbReference type="PROSITE" id="PS00434"/>
    </source>
</evidence>
<dbReference type="GO" id="GO:0043565">
    <property type="term" value="F:sequence-specific DNA binding"/>
    <property type="evidence" value="ECO:0007669"/>
    <property type="project" value="InterPro"/>
</dbReference>
<accession>A0A1Y1I4M8</accession>
<evidence type="ECO:0000313" key="12">
    <source>
        <dbReference type="EMBL" id="GAQ85895.1"/>
    </source>
</evidence>